<organism evidence="1 2">
    <name type="scientific">Marinobacterium alkalitolerans</name>
    <dbReference type="NCBI Taxonomy" id="1542925"/>
    <lineage>
        <taxon>Bacteria</taxon>
        <taxon>Pseudomonadati</taxon>
        <taxon>Pseudomonadota</taxon>
        <taxon>Gammaproteobacteria</taxon>
        <taxon>Oceanospirillales</taxon>
        <taxon>Oceanospirillaceae</taxon>
        <taxon>Marinobacterium</taxon>
    </lineage>
</organism>
<accession>A0ABS3Z7R4</accession>
<dbReference type="RefSeq" id="WP_209286251.1">
    <property type="nucleotide sequence ID" value="NZ_JACVEW010000003.1"/>
</dbReference>
<dbReference type="EMBL" id="JACVEW010000003">
    <property type="protein sequence ID" value="MBP0047641.1"/>
    <property type="molecule type" value="Genomic_DNA"/>
</dbReference>
<reference evidence="1 2" key="1">
    <citation type="submission" date="2020-09" db="EMBL/GenBank/DDBJ databases">
        <authorList>
            <person name="Tanuku N.R.S."/>
        </authorList>
    </citation>
    <scope>NUCLEOTIDE SEQUENCE [LARGE SCALE GENOMIC DNA]</scope>
    <source>
        <strain evidence="1 2">AK62</strain>
    </source>
</reference>
<comment type="caution">
    <text evidence="1">The sequence shown here is derived from an EMBL/GenBank/DDBJ whole genome shotgun (WGS) entry which is preliminary data.</text>
</comment>
<dbReference type="Pfam" id="PF06995">
    <property type="entry name" value="Phage_P2_GpU"/>
    <property type="match status" value="1"/>
</dbReference>
<protein>
    <submittedName>
        <fullName evidence="1">Phage tail protein</fullName>
    </submittedName>
</protein>
<gene>
    <name evidence="1" type="ORF">H9C73_02740</name>
</gene>
<evidence type="ECO:0000313" key="1">
    <source>
        <dbReference type="EMBL" id="MBP0047641.1"/>
    </source>
</evidence>
<sequence length="135" mass="14917">MSDIMMQLGDYQFSVNTAAYQSLSRATEYSWKGQERIGQYEALQYTGPGKDGVTLSGVVFPSYKGGTAQLDDMRAEAGKGLPLILVDGRGFIHGRWVIEKIDEQQGVFAQAGAPRKQEFTLQIRKYDDGPDVSDT</sequence>
<dbReference type="PIRSF" id="PIRSF029208">
    <property type="entry name" value="Phage_tail_GPU"/>
    <property type="match status" value="1"/>
</dbReference>
<dbReference type="InterPro" id="IPR016912">
    <property type="entry name" value="Phage_P2_GpU"/>
</dbReference>
<keyword evidence="2" id="KW-1185">Reference proteome</keyword>
<dbReference type="InterPro" id="IPR009734">
    <property type="entry name" value="Myoviridae_GpU"/>
</dbReference>
<evidence type="ECO:0000313" key="2">
    <source>
        <dbReference type="Proteomes" id="UP000810171"/>
    </source>
</evidence>
<dbReference type="Proteomes" id="UP000810171">
    <property type="component" value="Unassembled WGS sequence"/>
</dbReference>
<proteinExistence type="predicted"/>
<name>A0ABS3Z7R4_9GAMM</name>